<keyword evidence="1" id="KW-0472">Membrane</keyword>
<comment type="caution">
    <text evidence="2">The sequence shown here is derived from an EMBL/GenBank/DDBJ whole genome shotgun (WGS) entry which is preliminary data.</text>
</comment>
<sequence length="123" mass="14216">MSKIVNQVCKMQHLQSFEEGRIEIIPVENEEEGDYLSERKVQSPTCLLPTLLSAPLLLQGFGCLAIWGLGALMWFVNQLKRLLFTKFHHYYQIHKTSKPNSDIIIKELFSGTMSYYPPAKLRE</sequence>
<evidence type="ECO:0000313" key="2">
    <source>
        <dbReference type="EMBL" id="KAH0562443.1"/>
    </source>
</evidence>
<gene>
    <name evidence="2" type="ORF">GP486_002868</name>
</gene>
<proteinExistence type="predicted"/>
<accession>A0A9P8LEE6</accession>
<evidence type="ECO:0000313" key="3">
    <source>
        <dbReference type="Proteomes" id="UP000750711"/>
    </source>
</evidence>
<keyword evidence="3" id="KW-1185">Reference proteome</keyword>
<feature type="transmembrane region" description="Helical" evidence="1">
    <location>
        <begin position="56"/>
        <end position="76"/>
    </location>
</feature>
<dbReference type="EMBL" id="JAGHQM010000350">
    <property type="protein sequence ID" value="KAH0562443.1"/>
    <property type="molecule type" value="Genomic_DNA"/>
</dbReference>
<name>A0A9P8LEE6_9PEZI</name>
<evidence type="ECO:0000256" key="1">
    <source>
        <dbReference type="SAM" id="Phobius"/>
    </source>
</evidence>
<organism evidence="2 3">
    <name type="scientific">Trichoglossum hirsutum</name>
    <dbReference type="NCBI Taxonomy" id="265104"/>
    <lineage>
        <taxon>Eukaryota</taxon>
        <taxon>Fungi</taxon>
        <taxon>Dikarya</taxon>
        <taxon>Ascomycota</taxon>
        <taxon>Pezizomycotina</taxon>
        <taxon>Geoglossomycetes</taxon>
        <taxon>Geoglossales</taxon>
        <taxon>Geoglossaceae</taxon>
        <taxon>Trichoglossum</taxon>
    </lineage>
</organism>
<dbReference type="AlphaFoldDB" id="A0A9P8LEE6"/>
<keyword evidence="1" id="KW-0812">Transmembrane</keyword>
<protein>
    <submittedName>
        <fullName evidence="2">Uncharacterized protein</fullName>
    </submittedName>
</protein>
<keyword evidence="1" id="KW-1133">Transmembrane helix</keyword>
<dbReference type="Proteomes" id="UP000750711">
    <property type="component" value="Unassembled WGS sequence"/>
</dbReference>
<reference evidence="2" key="1">
    <citation type="submission" date="2021-03" db="EMBL/GenBank/DDBJ databases">
        <title>Comparative genomics and phylogenomic investigation of the class Geoglossomycetes provide insights into ecological specialization and systematics.</title>
        <authorList>
            <person name="Melie T."/>
            <person name="Pirro S."/>
            <person name="Miller A.N."/>
            <person name="Quandt A."/>
        </authorList>
    </citation>
    <scope>NUCLEOTIDE SEQUENCE</scope>
    <source>
        <strain evidence="2">CAQ_001_2017</strain>
    </source>
</reference>